<evidence type="ECO:0000256" key="3">
    <source>
        <dbReference type="ARBA" id="ARBA00022457"/>
    </source>
</evidence>
<evidence type="ECO:0000313" key="19">
    <source>
        <dbReference type="Proteomes" id="UP000319486"/>
    </source>
</evidence>
<keyword evidence="7" id="KW-0378">Hydrolase</keyword>
<evidence type="ECO:0000256" key="5">
    <source>
        <dbReference type="ARBA" id="ARBA00022723"/>
    </source>
</evidence>
<proteinExistence type="inferred from homology"/>
<reference evidence="18 19" key="1">
    <citation type="journal article" date="2019" name="Environ. Microbiol.">
        <title>Species interactions and distinct microbial communities in high Arctic permafrost affected cryosols are associated with the CH4 and CO2 gas fluxes.</title>
        <authorList>
            <person name="Altshuler I."/>
            <person name="Hamel J."/>
            <person name="Turney S."/>
            <person name="Magnuson E."/>
            <person name="Levesque R."/>
            <person name="Greer C."/>
            <person name="Whyte L.G."/>
        </authorList>
    </citation>
    <scope>NUCLEOTIDE SEQUENCE [LARGE SCALE GENOMIC DNA]</scope>
    <source>
        <strain evidence="18 19">S13Y</strain>
    </source>
</reference>
<keyword evidence="9" id="KW-0234">DNA repair</keyword>
<name>A0A502BY90_9GAMM</name>
<evidence type="ECO:0000259" key="17">
    <source>
        <dbReference type="PROSITE" id="PS51462"/>
    </source>
</evidence>
<keyword evidence="6" id="KW-0227">DNA damage</keyword>
<evidence type="ECO:0000256" key="13">
    <source>
        <dbReference type="ARBA" id="ARBA00040794"/>
    </source>
</evidence>
<keyword evidence="8" id="KW-0460">Magnesium</keyword>
<comment type="cofactor">
    <cofactor evidence="1">
        <name>Mg(2+)</name>
        <dbReference type="ChEBI" id="CHEBI:18420"/>
    </cofactor>
</comment>
<evidence type="ECO:0000256" key="7">
    <source>
        <dbReference type="ARBA" id="ARBA00022801"/>
    </source>
</evidence>
<dbReference type="PROSITE" id="PS51462">
    <property type="entry name" value="NUDIX"/>
    <property type="match status" value="1"/>
</dbReference>
<dbReference type="GO" id="GO:0006260">
    <property type="term" value="P:DNA replication"/>
    <property type="evidence" value="ECO:0007669"/>
    <property type="project" value="UniProtKB-KW"/>
</dbReference>
<dbReference type="InterPro" id="IPR000086">
    <property type="entry name" value="NUDIX_hydrolase_dom"/>
</dbReference>
<dbReference type="EMBL" id="RCZO01000010">
    <property type="protein sequence ID" value="TPG05468.1"/>
    <property type="molecule type" value="Genomic_DNA"/>
</dbReference>
<evidence type="ECO:0000256" key="16">
    <source>
        <dbReference type="ARBA" id="ARBA00042798"/>
    </source>
</evidence>
<dbReference type="SUPFAM" id="SSF55811">
    <property type="entry name" value="Nudix"/>
    <property type="match status" value="1"/>
</dbReference>
<dbReference type="PANTHER" id="PTHR47707">
    <property type="entry name" value="8-OXO-DGTP DIPHOSPHATASE"/>
    <property type="match status" value="1"/>
</dbReference>
<evidence type="ECO:0000256" key="2">
    <source>
        <dbReference type="ARBA" id="ARBA00005582"/>
    </source>
</evidence>
<dbReference type="GO" id="GO:0046872">
    <property type="term" value="F:metal ion binding"/>
    <property type="evidence" value="ECO:0007669"/>
    <property type="project" value="UniProtKB-KW"/>
</dbReference>
<evidence type="ECO:0000256" key="12">
    <source>
        <dbReference type="ARBA" id="ARBA00038905"/>
    </source>
</evidence>
<accession>A0A502BY90</accession>
<evidence type="ECO:0000256" key="9">
    <source>
        <dbReference type="ARBA" id="ARBA00023204"/>
    </source>
</evidence>
<dbReference type="GO" id="GO:0035539">
    <property type="term" value="F:8-oxo-7,8-dihydrodeoxyguanosine triphosphate pyrophosphatase activity"/>
    <property type="evidence" value="ECO:0007669"/>
    <property type="project" value="UniProtKB-EC"/>
</dbReference>
<dbReference type="GO" id="GO:0044716">
    <property type="term" value="F:8-oxo-GDP phosphatase activity"/>
    <property type="evidence" value="ECO:0007669"/>
    <property type="project" value="TreeGrafter"/>
</dbReference>
<comment type="similarity">
    <text evidence="2">Belongs to the Nudix hydrolase family.</text>
</comment>
<evidence type="ECO:0000256" key="15">
    <source>
        <dbReference type="ARBA" id="ARBA00041979"/>
    </source>
</evidence>
<comment type="catalytic activity">
    <reaction evidence="11">
        <text>8-oxo-GTP + H2O = 8-oxo-GMP + diphosphate + H(+)</text>
        <dbReference type="Rhea" id="RHEA:67616"/>
        <dbReference type="ChEBI" id="CHEBI:15377"/>
        <dbReference type="ChEBI" id="CHEBI:15378"/>
        <dbReference type="ChEBI" id="CHEBI:33019"/>
        <dbReference type="ChEBI" id="CHEBI:143553"/>
        <dbReference type="ChEBI" id="CHEBI:145694"/>
    </reaction>
</comment>
<dbReference type="Pfam" id="PF00293">
    <property type="entry name" value="NUDIX"/>
    <property type="match status" value="1"/>
</dbReference>
<dbReference type="CDD" id="cd04690">
    <property type="entry name" value="NUDIX_Hydrolase"/>
    <property type="match status" value="1"/>
</dbReference>
<protein>
    <recommendedName>
        <fullName evidence="13">8-oxo-dGTP diphosphatase</fullName>
        <ecNumber evidence="12">3.6.1.55</ecNumber>
    </recommendedName>
    <alternativeName>
        <fullName evidence="16">7,8-dihydro-8-oxoguanine-triphosphatase</fullName>
    </alternativeName>
    <alternativeName>
        <fullName evidence="15">Mutator protein MutT</fullName>
    </alternativeName>
    <alternativeName>
        <fullName evidence="14">dGTP pyrophosphohydrolase</fullName>
    </alternativeName>
</protein>
<evidence type="ECO:0000256" key="8">
    <source>
        <dbReference type="ARBA" id="ARBA00022842"/>
    </source>
</evidence>
<dbReference type="Proteomes" id="UP000319486">
    <property type="component" value="Unassembled WGS sequence"/>
</dbReference>
<dbReference type="GO" id="GO:0044715">
    <property type="term" value="F:8-oxo-dGDP phosphatase activity"/>
    <property type="evidence" value="ECO:0007669"/>
    <property type="project" value="TreeGrafter"/>
</dbReference>
<evidence type="ECO:0000256" key="11">
    <source>
        <dbReference type="ARBA" id="ARBA00036904"/>
    </source>
</evidence>
<evidence type="ECO:0000256" key="6">
    <source>
        <dbReference type="ARBA" id="ARBA00022763"/>
    </source>
</evidence>
<feature type="domain" description="Nudix hydrolase" evidence="17">
    <location>
        <begin position="6"/>
        <end position="133"/>
    </location>
</feature>
<gene>
    <name evidence="18" type="ORF">EAH88_16075</name>
</gene>
<dbReference type="InterPro" id="IPR015797">
    <property type="entry name" value="NUDIX_hydrolase-like_dom_sf"/>
</dbReference>
<dbReference type="PANTHER" id="PTHR47707:SF1">
    <property type="entry name" value="NUDIX HYDROLASE FAMILY PROTEIN"/>
    <property type="match status" value="1"/>
</dbReference>
<keyword evidence="3" id="KW-0515">Mutator protein</keyword>
<keyword evidence="4" id="KW-0235">DNA replication</keyword>
<dbReference type="AlphaFoldDB" id="A0A502BY90"/>
<keyword evidence="19" id="KW-1185">Reference proteome</keyword>
<evidence type="ECO:0000256" key="4">
    <source>
        <dbReference type="ARBA" id="ARBA00022705"/>
    </source>
</evidence>
<organism evidence="18 19">
    <name type="scientific">Rhodanobacter glycinis</name>
    <dbReference type="NCBI Taxonomy" id="582702"/>
    <lineage>
        <taxon>Bacteria</taxon>
        <taxon>Pseudomonadati</taxon>
        <taxon>Pseudomonadota</taxon>
        <taxon>Gammaproteobacteria</taxon>
        <taxon>Lysobacterales</taxon>
        <taxon>Rhodanobacteraceae</taxon>
        <taxon>Rhodanobacter</taxon>
    </lineage>
</organism>
<sequence length="137" mass="14796">MSDGARIIRIVAAVIRNEAGRSLLVRKRGATMFQQPGGKRDPGDADELATLARELREELGCELVAGSARLLCHCSASAANEPDRRVEAAVYTVNVRGEIAARAEIEELCWIDPAAPNVPVARLSREHILPLLRGASM</sequence>
<evidence type="ECO:0000256" key="14">
    <source>
        <dbReference type="ARBA" id="ARBA00041592"/>
    </source>
</evidence>
<dbReference type="InterPro" id="IPR047127">
    <property type="entry name" value="MutT-like"/>
</dbReference>
<dbReference type="GO" id="GO:0006281">
    <property type="term" value="P:DNA repair"/>
    <property type="evidence" value="ECO:0007669"/>
    <property type="project" value="UniProtKB-KW"/>
</dbReference>
<dbReference type="GO" id="GO:0008413">
    <property type="term" value="F:8-oxo-7,8-dihydroguanosine triphosphate pyrophosphatase activity"/>
    <property type="evidence" value="ECO:0007669"/>
    <property type="project" value="TreeGrafter"/>
</dbReference>
<evidence type="ECO:0000313" key="18">
    <source>
        <dbReference type="EMBL" id="TPG05468.1"/>
    </source>
</evidence>
<evidence type="ECO:0000256" key="10">
    <source>
        <dbReference type="ARBA" id="ARBA00035861"/>
    </source>
</evidence>
<dbReference type="Gene3D" id="3.90.79.10">
    <property type="entry name" value="Nucleoside Triphosphate Pyrophosphohydrolase"/>
    <property type="match status" value="1"/>
</dbReference>
<evidence type="ECO:0000256" key="1">
    <source>
        <dbReference type="ARBA" id="ARBA00001946"/>
    </source>
</evidence>
<keyword evidence="5" id="KW-0479">Metal-binding</keyword>
<comment type="catalytic activity">
    <reaction evidence="10">
        <text>8-oxo-dGTP + H2O = 8-oxo-dGMP + diphosphate + H(+)</text>
        <dbReference type="Rhea" id="RHEA:31575"/>
        <dbReference type="ChEBI" id="CHEBI:15377"/>
        <dbReference type="ChEBI" id="CHEBI:15378"/>
        <dbReference type="ChEBI" id="CHEBI:33019"/>
        <dbReference type="ChEBI" id="CHEBI:63224"/>
        <dbReference type="ChEBI" id="CHEBI:77896"/>
        <dbReference type="EC" id="3.6.1.55"/>
    </reaction>
</comment>
<dbReference type="EC" id="3.6.1.55" evidence="12"/>
<comment type="caution">
    <text evidence="18">The sequence shown here is derived from an EMBL/GenBank/DDBJ whole genome shotgun (WGS) entry which is preliminary data.</text>
</comment>